<name>A0A845QU28_9CLOT</name>
<feature type="transmembrane region" description="Helical" evidence="9">
    <location>
        <begin position="432"/>
        <end position="453"/>
    </location>
</feature>
<evidence type="ECO:0000256" key="8">
    <source>
        <dbReference type="ARBA" id="ARBA00038435"/>
    </source>
</evidence>
<feature type="transmembrane region" description="Helical" evidence="9">
    <location>
        <begin position="107"/>
        <end position="126"/>
    </location>
</feature>
<keyword evidence="4" id="KW-1003">Cell membrane</keyword>
<evidence type="ECO:0000256" key="1">
    <source>
        <dbReference type="ARBA" id="ARBA00004651"/>
    </source>
</evidence>
<dbReference type="OrthoDB" id="9762978at2"/>
<dbReference type="RefSeq" id="WP_160196844.1">
    <property type="nucleotide sequence ID" value="NZ_QXXA01000006.1"/>
</dbReference>
<dbReference type="Pfam" id="PF03553">
    <property type="entry name" value="Na_H_antiporter"/>
    <property type="match status" value="1"/>
</dbReference>
<accession>A0A845QU28</accession>
<feature type="transmembrane region" description="Helical" evidence="9">
    <location>
        <begin position="12"/>
        <end position="34"/>
    </location>
</feature>
<dbReference type="GO" id="GO:0015297">
    <property type="term" value="F:antiporter activity"/>
    <property type="evidence" value="ECO:0007669"/>
    <property type="project" value="UniProtKB-KW"/>
</dbReference>
<dbReference type="Proteomes" id="UP000467132">
    <property type="component" value="Unassembled WGS sequence"/>
</dbReference>
<gene>
    <name evidence="11" type="primary">nhaC</name>
    <name evidence="11" type="ORF">D3Z33_05720</name>
</gene>
<evidence type="ECO:0000256" key="5">
    <source>
        <dbReference type="ARBA" id="ARBA00022692"/>
    </source>
</evidence>
<dbReference type="PANTHER" id="PTHR33451:SF3">
    <property type="entry name" value="MALATE-2H(+)_NA(+)-LACTATE ANTIPORTER"/>
    <property type="match status" value="1"/>
</dbReference>
<evidence type="ECO:0000256" key="3">
    <source>
        <dbReference type="ARBA" id="ARBA00022449"/>
    </source>
</evidence>
<dbReference type="InterPro" id="IPR052180">
    <property type="entry name" value="NhaC_Na-H+_Antiporter"/>
</dbReference>
<evidence type="ECO:0000256" key="6">
    <source>
        <dbReference type="ARBA" id="ARBA00022989"/>
    </source>
</evidence>
<comment type="caution">
    <text evidence="11">The sequence shown here is derived from an EMBL/GenBank/DDBJ whole genome shotgun (WGS) entry which is preliminary data.</text>
</comment>
<dbReference type="EMBL" id="QXXA01000006">
    <property type="protein sequence ID" value="NBI06357.1"/>
    <property type="molecule type" value="Genomic_DNA"/>
</dbReference>
<proteinExistence type="inferred from homology"/>
<evidence type="ECO:0000256" key="4">
    <source>
        <dbReference type="ARBA" id="ARBA00022475"/>
    </source>
</evidence>
<evidence type="ECO:0000313" key="11">
    <source>
        <dbReference type="EMBL" id="NBI06357.1"/>
    </source>
</evidence>
<feature type="transmembrane region" description="Helical" evidence="9">
    <location>
        <begin position="138"/>
        <end position="165"/>
    </location>
</feature>
<comment type="similarity">
    <text evidence="8">Belongs to the NhaC Na(+)/H(+) (TC 2.A.35) antiporter family.</text>
</comment>
<keyword evidence="3" id="KW-0050">Antiport</keyword>
<comment type="subcellular location">
    <subcellularLocation>
        <location evidence="1">Cell membrane</location>
        <topology evidence="1">Multi-pass membrane protein</topology>
    </subcellularLocation>
</comment>
<keyword evidence="6 9" id="KW-1133">Transmembrane helix</keyword>
<dbReference type="GO" id="GO:0005886">
    <property type="term" value="C:plasma membrane"/>
    <property type="evidence" value="ECO:0007669"/>
    <property type="project" value="UniProtKB-SubCell"/>
</dbReference>
<keyword evidence="12" id="KW-1185">Reference proteome</keyword>
<organism evidence="11 12">
    <name type="scientific">Senegalia massiliensis</name>
    <dbReference type="NCBI Taxonomy" id="1720316"/>
    <lineage>
        <taxon>Bacteria</taxon>
        <taxon>Bacillati</taxon>
        <taxon>Bacillota</taxon>
        <taxon>Clostridia</taxon>
        <taxon>Eubacteriales</taxon>
        <taxon>Clostridiaceae</taxon>
        <taxon>Senegalia</taxon>
    </lineage>
</organism>
<dbReference type="PANTHER" id="PTHR33451">
    <property type="entry name" value="MALATE-2H(+)/NA(+)-LACTATE ANTIPORTER"/>
    <property type="match status" value="1"/>
</dbReference>
<feature type="transmembrane region" description="Helical" evidence="9">
    <location>
        <begin position="315"/>
        <end position="333"/>
    </location>
</feature>
<dbReference type="InterPro" id="IPR018461">
    <property type="entry name" value="Na/H_Antiport_NhaC-like_C"/>
</dbReference>
<dbReference type="AlphaFoldDB" id="A0A845QU28"/>
<feature type="transmembrane region" description="Helical" evidence="9">
    <location>
        <begin position="40"/>
        <end position="58"/>
    </location>
</feature>
<dbReference type="InterPro" id="IPR004770">
    <property type="entry name" value="Na/H_antiport_NhaC"/>
</dbReference>
<evidence type="ECO:0000256" key="2">
    <source>
        <dbReference type="ARBA" id="ARBA00022448"/>
    </source>
</evidence>
<evidence type="ECO:0000256" key="7">
    <source>
        <dbReference type="ARBA" id="ARBA00023136"/>
    </source>
</evidence>
<feature type="transmembrane region" description="Helical" evidence="9">
    <location>
        <begin position="78"/>
        <end position="101"/>
    </location>
</feature>
<feature type="transmembrane region" description="Helical" evidence="9">
    <location>
        <begin position="354"/>
        <end position="371"/>
    </location>
</feature>
<reference evidence="11 12" key="1">
    <citation type="submission" date="2018-08" db="EMBL/GenBank/DDBJ databases">
        <title>Murine metabolic-syndrome-specific gut microbial biobank.</title>
        <authorList>
            <person name="Liu C."/>
        </authorList>
    </citation>
    <scope>NUCLEOTIDE SEQUENCE [LARGE SCALE GENOMIC DNA]</scope>
    <source>
        <strain evidence="11 12">583</strain>
    </source>
</reference>
<evidence type="ECO:0000313" key="12">
    <source>
        <dbReference type="Proteomes" id="UP000467132"/>
    </source>
</evidence>
<evidence type="ECO:0000256" key="9">
    <source>
        <dbReference type="SAM" id="Phobius"/>
    </source>
</evidence>
<keyword evidence="7 9" id="KW-0472">Membrane</keyword>
<protein>
    <submittedName>
        <fullName evidence="11">Na+/H+ antiporter NhaC</fullName>
    </submittedName>
</protein>
<keyword evidence="2" id="KW-0813">Transport</keyword>
<evidence type="ECO:0000259" key="10">
    <source>
        <dbReference type="Pfam" id="PF03553"/>
    </source>
</evidence>
<sequence>MSDDYDNSSKISFKLAMVPVLFLIGALIIALQVYEADPHIPLIMATIVAAGISVKVGYKWDAIEKGIIDSIQTSMQAILILLIIGMVIGTWILSGVVPTMIYYGLKILSPSIFLVASTILASIVALSTGSSWTTAGTVGIALIGIGEGLGIPLPIVAGAIISGAYAGDKMSPLSDTTNLAPAMAGSNLFEHVKHMMYTTGPSYLISLILYGIIGMKYSSSVSNVDTINTILQGLSNQFTISPILFIAPIIVILLVIFKVPAIPGLLGGVFAGAILAVTFQGANLGDIINAAHYGFESTTGVEAVDKLLTRGGLDSMMWTVSLIVVALSFGGVMEKTGMLYAIAEKILKVANSTGSLILSTILTGIGVNLVTGDQYLALVITGKMYKDVYDERDLASKNLSRALEDSATLTSPLIPWNTCGAFMHKTLGINPLMYAPFAFVNILNPIISIIYGYTGITIDKKDENKEQNYNKVIA</sequence>
<keyword evidence="5 9" id="KW-0812">Transmembrane</keyword>
<feature type="domain" description="Na+/H+ antiporter NhaC-like C-terminal" evidence="10">
    <location>
        <begin position="163"/>
        <end position="456"/>
    </location>
</feature>
<dbReference type="NCBIfam" id="TIGR00931">
    <property type="entry name" value="antiport_nhaC"/>
    <property type="match status" value="1"/>
</dbReference>
<feature type="transmembrane region" description="Helical" evidence="9">
    <location>
        <begin position="238"/>
        <end position="257"/>
    </location>
</feature>